<dbReference type="OrthoDB" id="443318at2759"/>
<proteinExistence type="inferred from homology"/>
<dbReference type="PRINTS" id="PR00724">
    <property type="entry name" value="CRBOXYPTASEC"/>
</dbReference>
<accession>A0A5N6PRK2</accession>
<comment type="similarity">
    <text evidence="1">Belongs to the peptidase S10 family.</text>
</comment>
<gene>
    <name evidence="2" type="ORF">E3N88_07078</name>
</gene>
<protein>
    <submittedName>
        <fullName evidence="2">Uncharacterized protein</fullName>
    </submittedName>
</protein>
<evidence type="ECO:0000313" key="2">
    <source>
        <dbReference type="EMBL" id="KAD6796182.1"/>
    </source>
</evidence>
<dbReference type="EMBL" id="SZYD01000003">
    <property type="protein sequence ID" value="KAD6796182.1"/>
    <property type="molecule type" value="Genomic_DNA"/>
</dbReference>
<dbReference type="SUPFAM" id="SSF53474">
    <property type="entry name" value="alpha/beta-Hydrolases"/>
    <property type="match status" value="1"/>
</dbReference>
<dbReference type="GO" id="GO:0004185">
    <property type="term" value="F:serine-type carboxypeptidase activity"/>
    <property type="evidence" value="ECO:0007669"/>
    <property type="project" value="InterPro"/>
</dbReference>
<dbReference type="PANTHER" id="PTHR11802:SF29">
    <property type="entry name" value="SERINE CARBOXYPEPTIDASE-LIKE 19"/>
    <property type="match status" value="1"/>
</dbReference>
<evidence type="ECO:0000256" key="1">
    <source>
        <dbReference type="ARBA" id="ARBA00009431"/>
    </source>
</evidence>
<comment type="caution">
    <text evidence="2">The sequence shown here is derived from an EMBL/GenBank/DDBJ whole genome shotgun (WGS) entry which is preliminary data.</text>
</comment>
<dbReference type="InterPro" id="IPR029058">
    <property type="entry name" value="AB_hydrolase_fold"/>
</dbReference>
<dbReference type="Pfam" id="PF00450">
    <property type="entry name" value="Peptidase_S10"/>
    <property type="match status" value="1"/>
</dbReference>
<dbReference type="PANTHER" id="PTHR11802">
    <property type="entry name" value="SERINE PROTEASE FAMILY S10 SERINE CARBOXYPEPTIDASE"/>
    <property type="match status" value="1"/>
</dbReference>
<dbReference type="GO" id="GO:0006508">
    <property type="term" value="P:proteolysis"/>
    <property type="evidence" value="ECO:0007669"/>
    <property type="project" value="InterPro"/>
</dbReference>
<organism evidence="2 3">
    <name type="scientific">Mikania micrantha</name>
    <name type="common">bitter vine</name>
    <dbReference type="NCBI Taxonomy" id="192012"/>
    <lineage>
        <taxon>Eukaryota</taxon>
        <taxon>Viridiplantae</taxon>
        <taxon>Streptophyta</taxon>
        <taxon>Embryophyta</taxon>
        <taxon>Tracheophyta</taxon>
        <taxon>Spermatophyta</taxon>
        <taxon>Magnoliopsida</taxon>
        <taxon>eudicotyledons</taxon>
        <taxon>Gunneridae</taxon>
        <taxon>Pentapetalae</taxon>
        <taxon>asterids</taxon>
        <taxon>campanulids</taxon>
        <taxon>Asterales</taxon>
        <taxon>Asteraceae</taxon>
        <taxon>Asteroideae</taxon>
        <taxon>Heliantheae alliance</taxon>
        <taxon>Eupatorieae</taxon>
        <taxon>Mikania</taxon>
    </lineage>
</organism>
<dbReference type="GO" id="GO:0019748">
    <property type="term" value="P:secondary metabolic process"/>
    <property type="evidence" value="ECO:0007669"/>
    <property type="project" value="TreeGrafter"/>
</dbReference>
<keyword evidence="3" id="KW-1185">Reference proteome</keyword>
<dbReference type="GO" id="GO:0016747">
    <property type="term" value="F:acyltransferase activity, transferring groups other than amino-acyl groups"/>
    <property type="evidence" value="ECO:0007669"/>
    <property type="project" value="TreeGrafter"/>
</dbReference>
<dbReference type="Proteomes" id="UP000326396">
    <property type="component" value="Linkage Group LG11"/>
</dbReference>
<dbReference type="InterPro" id="IPR001563">
    <property type="entry name" value="Peptidase_S10"/>
</dbReference>
<dbReference type="AlphaFoldDB" id="A0A5N6PRK2"/>
<sequence>MTSIIFLDAPVGSGFSYAKTTFASHSNDIQLCDQAYEFMRKWFESHPEFVSNPFYVGGDSYSGVPIPIITQLISDGNTCLYNHIIGYLLGNPLTFPEEDNFKIRFCNGMGIISDDLYKSLFHACGGEYRSEYINPSNVECIQNLELYEQCIDGIETSHVLEPYCGGLIWLIKLPTQKTLKEHTRLSSVKCRVDGYKSVYYWSNDASVQEALHVRKGTIEEWIRCPDLNFTRTIYDVRPYHLNLSNKGYRSLIYSGDHDMIIPHQSTQAWTKDLNYSVIDQWRQWKHDNQIAGYTESYSNMMTFATVKGGGHTAPEYKPEECFAMFKRWISNQPL</sequence>
<dbReference type="Gene3D" id="3.40.50.1820">
    <property type="entry name" value="alpha/beta hydrolase"/>
    <property type="match status" value="1"/>
</dbReference>
<evidence type="ECO:0000313" key="3">
    <source>
        <dbReference type="Proteomes" id="UP000326396"/>
    </source>
</evidence>
<name>A0A5N6PRK2_9ASTR</name>
<reference evidence="2 3" key="1">
    <citation type="submission" date="2019-05" db="EMBL/GenBank/DDBJ databases">
        <title>Mikania micrantha, genome provides insights into the molecular mechanism of rapid growth.</title>
        <authorList>
            <person name="Liu B."/>
        </authorList>
    </citation>
    <scope>NUCLEOTIDE SEQUENCE [LARGE SCALE GENOMIC DNA]</scope>
    <source>
        <strain evidence="2">NLD-2019</strain>
        <tissue evidence="2">Leaf</tissue>
    </source>
</reference>